<feature type="compositionally biased region" description="Gly residues" evidence="1">
    <location>
        <begin position="448"/>
        <end position="458"/>
    </location>
</feature>
<dbReference type="InterPro" id="IPR002913">
    <property type="entry name" value="START_lipid-bd_dom"/>
</dbReference>
<gene>
    <name evidence="4" type="ORF">DFQ27_009172</name>
</gene>
<feature type="transmembrane region" description="Helical" evidence="2">
    <location>
        <begin position="496"/>
        <end position="513"/>
    </location>
</feature>
<evidence type="ECO:0000256" key="2">
    <source>
        <dbReference type="SAM" id="Phobius"/>
    </source>
</evidence>
<feature type="compositionally biased region" description="Polar residues" evidence="1">
    <location>
        <begin position="437"/>
        <end position="447"/>
    </location>
</feature>
<dbReference type="PANTHER" id="PTHR19308">
    <property type="entry name" value="PHOSPHATIDYLCHOLINE TRANSFER PROTEIN"/>
    <property type="match status" value="1"/>
</dbReference>
<feature type="compositionally biased region" description="Acidic residues" evidence="1">
    <location>
        <begin position="362"/>
        <end position="379"/>
    </location>
</feature>
<feature type="compositionally biased region" description="Basic residues" evidence="1">
    <location>
        <begin position="110"/>
        <end position="122"/>
    </location>
</feature>
<dbReference type="InterPro" id="IPR051213">
    <property type="entry name" value="START_lipid_transfer"/>
</dbReference>
<keyword evidence="2" id="KW-0812">Transmembrane</keyword>
<evidence type="ECO:0000256" key="1">
    <source>
        <dbReference type="SAM" id="MobiDB-lite"/>
    </source>
</evidence>
<dbReference type="Gene3D" id="3.30.530.20">
    <property type="match status" value="1"/>
</dbReference>
<dbReference type="CDD" id="cd00177">
    <property type="entry name" value="START"/>
    <property type="match status" value="1"/>
</dbReference>
<feature type="domain" description="START" evidence="3">
    <location>
        <begin position="150"/>
        <end position="336"/>
    </location>
</feature>
<protein>
    <recommendedName>
        <fullName evidence="3">START domain-containing protein</fullName>
    </recommendedName>
</protein>
<feature type="region of interest" description="Disordered" evidence="1">
    <location>
        <begin position="86"/>
        <end position="126"/>
    </location>
</feature>
<dbReference type="OrthoDB" id="333905at2759"/>
<dbReference type="SMART" id="SM00234">
    <property type="entry name" value="START"/>
    <property type="match status" value="1"/>
</dbReference>
<accession>A0A9P6PNT3</accession>
<dbReference type="AlphaFoldDB" id="A0A9P6PNT3"/>
<dbReference type="PROSITE" id="PS50848">
    <property type="entry name" value="START"/>
    <property type="match status" value="1"/>
</dbReference>
<dbReference type="EMBL" id="JAAAJB010000816">
    <property type="protein sequence ID" value="KAG0250866.1"/>
    <property type="molecule type" value="Genomic_DNA"/>
</dbReference>
<dbReference type="GO" id="GO:0008289">
    <property type="term" value="F:lipid binding"/>
    <property type="evidence" value="ECO:0007669"/>
    <property type="project" value="InterPro"/>
</dbReference>
<feature type="transmembrane region" description="Helical" evidence="2">
    <location>
        <begin position="36"/>
        <end position="53"/>
    </location>
</feature>
<dbReference type="InterPro" id="IPR023393">
    <property type="entry name" value="START-like_dom_sf"/>
</dbReference>
<dbReference type="Proteomes" id="UP000807716">
    <property type="component" value="Unassembled WGS sequence"/>
</dbReference>
<name>A0A9P6PNT3_9FUNG</name>
<feature type="region of interest" description="Disordered" evidence="1">
    <location>
        <begin position="356"/>
        <end position="414"/>
    </location>
</feature>
<keyword evidence="2" id="KW-0472">Membrane</keyword>
<dbReference type="Pfam" id="PF01852">
    <property type="entry name" value="START"/>
    <property type="match status" value="1"/>
</dbReference>
<sequence>MVDAAQSPLAMLVLVTPYTILYLINQLFLQGVLDNVHYVFFELIFVVAFRNLFGLPDIGERFFPSKAKIEPIAVASKVEPVKTSIVSGSSTGSSTDNIETSTTDGERTKKAVKRTKKKASKPAKRDAPYAKEIEAMEKKFMDYIDNNNIWEKVFEESSPTPITVYQYKERPMCYKVVAILDNKPAVAFDLLCEIERRPKWDPLCVEARTLVDISPGTKVQYLRTRGMWPTASRDTVVLATVKEIGDNNSTYCNITTSIEHPSMPERTKDKIVRMETAIAGQIIGPIQDQPTKCRLIQIIDADLKGSIPQRLIQLVSTKAVPEGIRNINARLPTLKAYPKSKTIEIVTEARKMLESAANSADASDDEDQNEEDVDVDMNVDEDKDKDVDHIRNTENTRGKGRGKNTGSSKVKGRGDMSLHVLSDRLAAVESEIGLRQSNGTLQTPPNQGNGGHLAGTRGGTLQRRPGFIRSFWDGLCSSLGFGRVGGNKSGVRTRRILVTVLMLVIFGGAVRRLRRRR</sequence>
<reference evidence="4" key="1">
    <citation type="journal article" date="2020" name="Fungal Divers.">
        <title>Resolving the Mortierellaceae phylogeny through synthesis of multi-gene phylogenetics and phylogenomics.</title>
        <authorList>
            <person name="Vandepol N."/>
            <person name="Liber J."/>
            <person name="Desiro A."/>
            <person name="Na H."/>
            <person name="Kennedy M."/>
            <person name="Barry K."/>
            <person name="Grigoriev I.V."/>
            <person name="Miller A.N."/>
            <person name="O'Donnell K."/>
            <person name="Stajich J.E."/>
            <person name="Bonito G."/>
        </authorList>
    </citation>
    <scope>NUCLEOTIDE SEQUENCE</scope>
    <source>
        <strain evidence="4">BC1065</strain>
    </source>
</reference>
<evidence type="ECO:0000313" key="4">
    <source>
        <dbReference type="EMBL" id="KAG0250866.1"/>
    </source>
</evidence>
<organism evidence="4 5">
    <name type="scientific">Actinomortierella ambigua</name>
    <dbReference type="NCBI Taxonomy" id="1343610"/>
    <lineage>
        <taxon>Eukaryota</taxon>
        <taxon>Fungi</taxon>
        <taxon>Fungi incertae sedis</taxon>
        <taxon>Mucoromycota</taxon>
        <taxon>Mortierellomycotina</taxon>
        <taxon>Mortierellomycetes</taxon>
        <taxon>Mortierellales</taxon>
        <taxon>Mortierellaceae</taxon>
        <taxon>Actinomortierella</taxon>
    </lineage>
</organism>
<feature type="transmembrane region" description="Helical" evidence="2">
    <location>
        <begin position="6"/>
        <end position="24"/>
    </location>
</feature>
<keyword evidence="2" id="KW-1133">Transmembrane helix</keyword>
<comment type="caution">
    <text evidence="4">The sequence shown here is derived from an EMBL/GenBank/DDBJ whole genome shotgun (WGS) entry which is preliminary data.</text>
</comment>
<dbReference type="GO" id="GO:0005737">
    <property type="term" value="C:cytoplasm"/>
    <property type="evidence" value="ECO:0007669"/>
    <property type="project" value="UniProtKB-ARBA"/>
</dbReference>
<keyword evidence="5" id="KW-1185">Reference proteome</keyword>
<evidence type="ECO:0000313" key="5">
    <source>
        <dbReference type="Proteomes" id="UP000807716"/>
    </source>
</evidence>
<evidence type="ECO:0000259" key="3">
    <source>
        <dbReference type="PROSITE" id="PS50848"/>
    </source>
</evidence>
<proteinExistence type="predicted"/>
<feature type="region of interest" description="Disordered" evidence="1">
    <location>
        <begin position="437"/>
        <end position="458"/>
    </location>
</feature>
<dbReference type="PANTHER" id="PTHR19308:SF14">
    <property type="entry name" value="START DOMAIN-CONTAINING PROTEIN"/>
    <property type="match status" value="1"/>
</dbReference>
<dbReference type="SUPFAM" id="SSF55961">
    <property type="entry name" value="Bet v1-like"/>
    <property type="match status" value="1"/>
</dbReference>
<feature type="compositionally biased region" description="Basic and acidic residues" evidence="1">
    <location>
        <begin position="380"/>
        <end position="397"/>
    </location>
</feature>